<dbReference type="CDD" id="cd06787">
    <property type="entry name" value="cpPDZ_AthDEGP7-like"/>
    <property type="match status" value="1"/>
</dbReference>
<dbReference type="Gene3D" id="2.40.10.10">
    <property type="entry name" value="Trypsin-like serine proteases"/>
    <property type="match status" value="2"/>
</dbReference>
<dbReference type="SMART" id="SM00228">
    <property type="entry name" value="PDZ"/>
    <property type="match status" value="3"/>
</dbReference>
<dbReference type="Pfam" id="PF12812">
    <property type="entry name" value="PDZ_1"/>
    <property type="match status" value="2"/>
</dbReference>
<organism evidence="4 5">
    <name type="scientific">Lithospermum erythrorhizon</name>
    <name type="common">Purple gromwell</name>
    <name type="synonym">Lithospermum officinale var. erythrorhizon</name>
    <dbReference type="NCBI Taxonomy" id="34254"/>
    <lineage>
        <taxon>Eukaryota</taxon>
        <taxon>Viridiplantae</taxon>
        <taxon>Streptophyta</taxon>
        <taxon>Embryophyta</taxon>
        <taxon>Tracheophyta</taxon>
        <taxon>Spermatophyta</taxon>
        <taxon>Magnoliopsida</taxon>
        <taxon>eudicotyledons</taxon>
        <taxon>Gunneridae</taxon>
        <taxon>Pentapetalae</taxon>
        <taxon>asterids</taxon>
        <taxon>lamiids</taxon>
        <taxon>Boraginales</taxon>
        <taxon>Boraginaceae</taxon>
        <taxon>Boraginoideae</taxon>
        <taxon>Lithospermeae</taxon>
        <taxon>Lithospermum</taxon>
    </lineage>
</organism>
<dbReference type="Pfam" id="PF13180">
    <property type="entry name" value="PDZ_2"/>
    <property type="match status" value="1"/>
</dbReference>
<dbReference type="SUPFAM" id="SSF50494">
    <property type="entry name" value="Trypsin-like serine proteases"/>
    <property type="match status" value="2"/>
</dbReference>
<feature type="domain" description="PDZ" evidence="3">
    <location>
        <begin position="264"/>
        <end position="328"/>
    </location>
</feature>
<dbReference type="PRINTS" id="PR00834">
    <property type="entry name" value="PROTEASES2C"/>
</dbReference>
<evidence type="ECO:0000313" key="5">
    <source>
        <dbReference type="Proteomes" id="UP001454036"/>
    </source>
</evidence>
<comment type="caution">
    <text evidence="4">The sequence shown here is derived from an EMBL/GenBank/DDBJ whole genome shotgun (WGS) entry which is preliminary data.</text>
</comment>
<dbReference type="Pfam" id="PF13365">
    <property type="entry name" value="Trypsin_2"/>
    <property type="match status" value="1"/>
</dbReference>
<sequence length="1248" mass="137447">MERLGSEGGGATMESREDLCMDLDSPFKESLATPDDWRKALNRVVPAVVVLRTTACRAFDTEAAGASYATGFVVDKRRGIILTNRHVVKPGPVVAEAMFVNREEIPVYPIYRDPIHDFGFFRYDPEAIQFLNYEEIPLAPEAASVGLEIRVVGNDSGEKVSILAGTIARLDRDAPHYKKDGYNDFNTFYMQAASGTKGGSSGSPVIDWQGRAVALNAGSKSSSASAFFLPLERVVRALKYLQEARDSSENKWKAVSIPRGTLQVTFLHKGYDETRRLGLRTETEQLVRDASPPGETGMLVVDSVVPGGPAYSHLEPGDVLVHINGEVITQFLRMETLFDDSVNKAIELQIERGGAPLTVNLMVQDLHSITPDYFLEVSGAVIHPLSYQQARNFRFQCGLVYVAEPGYMLFRAGIPRHAIIKKVSDVDISSLEDFITVFSKLSRGARVPLEYISYIDRHRRKSVLVTVDRHEWYAPPQIYTRVDCSGLWTSKLALAPNCPNLSSGIGPVGNAQAPGNSRVGATAGEESPMEQINQYDNAEVSHGVSSMETSYDPVADEHMSHDESDLGAKKRRLEDDLSTDGSIAEQPLQEPNGCQLEGAGTTDTAVPGDYNGAVSTASSASIAERELEPALVMFEVHVPSSCMLDGVHAQHFFGTGVIIYHSQTMGLVAVDKNTVAVAASDVMLSFAAFPIEISAEVVFLHPVHNFALVAYNPAALGAVGASAVRPAKLLPGVPNWVMNCMSFKVLNSERAALSVQVSAMSTQPQQPLNIDDNPKSSHRGTTRVCSYDRGRPQGWDKQDEEDNSRSFQLLGQPWAKIDFPKFNGGDPRGWVLKAEKYFRYFQISNEMKVKVATMHLEGDALDLYAWINEPALRRGESVYLVGLSRSLQATSRKSIVTNPCAALNIGSADCPRYRAINMEVIELDTDFGSTFSGVLADEQGRVQAIWGSFSTQLKYGGSSSEDHQFVRGLPINTVSQILEKIVSGVDGLPLLINGIKRSMPLIRSLEVELYPMLLSKARSFGLSDVWIKALLRKDPVRRQVLRVKGCLAGSKAENLLEHNDMLLAINKEPVTCFRDIEDACQALAKSGDIDGKLQVTILRQGREIELYVGTDVRDGYGTTHVINWCGSIVQDPHPAVRALGFLPSEGHGVYVARWCHGSPVHRYGLYALQWIVEVNGKPTPDLDAFVSVTKEIKHGEFVRIRTVHLNGKPRVLTLKQDLHYWPTWELRFNPETAEWCRNIIKGLDVNDL</sequence>
<dbReference type="InterPro" id="IPR001940">
    <property type="entry name" value="Peptidase_S1C"/>
</dbReference>
<evidence type="ECO:0000256" key="2">
    <source>
        <dbReference type="SAM" id="MobiDB-lite"/>
    </source>
</evidence>
<keyword evidence="5" id="KW-1185">Reference proteome</keyword>
<dbReference type="GO" id="GO:0004252">
    <property type="term" value="F:serine-type endopeptidase activity"/>
    <property type="evidence" value="ECO:0007669"/>
    <property type="project" value="InterPro"/>
</dbReference>
<keyword evidence="4" id="KW-0645">Protease</keyword>
<dbReference type="PANTHER" id="PTHR46366:SF1">
    <property type="entry name" value="PDZ DOMAIN-CONTAINING PROTEIN C1685.05"/>
    <property type="match status" value="1"/>
</dbReference>
<feature type="region of interest" description="Disordered" evidence="2">
    <location>
        <begin position="763"/>
        <end position="802"/>
    </location>
</feature>
<evidence type="ECO:0000256" key="1">
    <source>
        <dbReference type="ARBA" id="ARBA00010541"/>
    </source>
</evidence>
<proteinExistence type="inferred from homology"/>
<dbReference type="InterPro" id="IPR043504">
    <property type="entry name" value="Peptidase_S1_PA_chymotrypsin"/>
</dbReference>
<dbReference type="PANTHER" id="PTHR46366">
    <property type="entry name" value="PRO-APOPTOTIC SERINE PROTEASE NMA111"/>
    <property type="match status" value="1"/>
</dbReference>
<feature type="region of interest" description="Disordered" evidence="2">
    <location>
        <begin position="509"/>
        <end position="528"/>
    </location>
</feature>
<feature type="region of interest" description="Disordered" evidence="2">
    <location>
        <begin position="575"/>
        <end position="610"/>
    </location>
</feature>
<dbReference type="InterPro" id="IPR036034">
    <property type="entry name" value="PDZ_sf"/>
</dbReference>
<gene>
    <name evidence="4" type="ORF">LIER_00747</name>
</gene>
<dbReference type="CDD" id="cd06786">
    <property type="entry name" value="cpPDZ1_ScNma111-like"/>
    <property type="match status" value="1"/>
</dbReference>
<dbReference type="SUPFAM" id="SSF50156">
    <property type="entry name" value="PDZ domain-like"/>
    <property type="match status" value="3"/>
</dbReference>
<dbReference type="InterPro" id="IPR009003">
    <property type="entry name" value="Peptidase_S1_PA"/>
</dbReference>
<name>A0AAV3NJL8_LITER</name>
<dbReference type="EMBL" id="BAABME010000062">
    <property type="protein sequence ID" value="GAA0139138.1"/>
    <property type="molecule type" value="Genomic_DNA"/>
</dbReference>
<accession>A0AAV3NJL8</accession>
<evidence type="ECO:0000259" key="3">
    <source>
        <dbReference type="PROSITE" id="PS50106"/>
    </source>
</evidence>
<evidence type="ECO:0000313" key="4">
    <source>
        <dbReference type="EMBL" id="GAA0139138.1"/>
    </source>
</evidence>
<dbReference type="Gene3D" id="2.30.42.10">
    <property type="match status" value="3"/>
</dbReference>
<reference evidence="4 5" key="1">
    <citation type="submission" date="2024-01" db="EMBL/GenBank/DDBJ databases">
        <title>The complete chloroplast genome sequence of Lithospermum erythrorhizon: insights into the phylogenetic relationship among Boraginaceae species and the maternal lineages of purple gromwells.</title>
        <authorList>
            <person name="Okada T."/>
            <person name="Watanabe K."/>
        </authorList>
    </citation>
    <scope>NUCLEOTIDE SEQUENCE [LARGE SCALE GENOMIC DNA]</scope>
</reference>
<comment type="similarity">
    <text evidence="1">Belongs to the peptidase S1C family.</text>
</comment>
<keyword evidence="4" id="KW-0378">Hydrolase</keyword>
<feature type="compositionally biased region" description="Basic and acidic residues" evidence="2">
    <location>
        <begin position="786"/>
        <end position="797"/>
    </location>
</feature>
<dbReference type="AlphaFoldDB" id="A0AAV3NJL8"/>
<dbReference type="Proteomes" id="UP001454036">
    <property type="component" value="Unassembled WGS sequence"/>
</dbReference>
<dbReference type="GO" id="GO:0006508">
    <property type="term" value="P:proteolysis"/>
    <property type="evidence" value="ECO:0007669"/>
    <property type="project" value="UniProtKB-KW"/>
</dbReference>
<dbReference type="PROSITE" id="PS50106">
    <property type="entry name" value="PDZ"/>
    <property type="match status" value="1"/>
</dbReference>
<dbReference type="InterPro" id="IPR001478">
    <property type="entry name" value="PDZ"/>
</dbReference>
<protein>
    <submittedName>
        <fullName evidence="4">Protease</fullName>
    </submittedName>
</protein>
<dbReference type="InterPro" id="IPR025926">
    <property type="entry name" value="PDZ-like_dom"/>
</dbReference>